<dbReference type="Proteomes" id="UP000230069">
    <property type="component" value="Unassembled WGS sequence"/>
</dbReference>
<reference evidence="2 3" key="1">
    <citation type="submission" date="2017-09" db="EMBL/GenBank/DDBJ databases">
        <title>WGS assembly of Aquilegia coerulea Goldsmith.</title>
        <authorList>
            <person name="Hodges S."/>
            <person name="Kramer E."/>
            <person name="Nordborg M."/>
            <person name="Tomkins J."/>
            <person name="Borevitz J."/>
            <person name="Derieg N."/>
            <person name="Yan J."/>
            <person name="Mihaltcheva S."/>
            <person name="Hayes R.D."/>
            <person name="Rokhsar D."/>
        </authorList>
    </citation>
    <scope>NUCLEOTIDE SEQUENCE [LARGE SCALE GENOMIC DNA]</scope>
    <source>
        <strain evidence="3">cv. Goldsmith</strain>
    </source>
</reference>
<feature type="transmembrane region" description="Helical" evidence="1">
    <location>
        <begin position="7"/>
        <end position="33"/>
    </location>
</feature>
<keyword evidence="1" id="KW-0812">Transmembrane</keyword>
<proteinExistence type="predicted"/>
<dbReference type="OrthoDB" id="1987768at2759"/>
<sequence length="97" mass="10823">MSKISVVILWIAIGLIFELMMMVLTTIGLVKFINHPKEDNSGEEVQWILFVLVGASLGCIVFVTQTIVVCCWWKMKKTKQSKEEGLPIAIPSNSANI</sequence>
<evidence type="ECO:0000313" key="3">
    <source>
        <dbReference type="Proteomes" id="UP000230069"/>
    </source>
</evidence>
<keyword evidence="1" id="KW-1133">Transmembrane helix</keyword>
<gene>
    <name evidence="2" type="ORF">AQUCO_00400003v1</name>
</gene>
<name>A0A2G5ET37_AQUCA</name>
<keyword evidence="3" id="KW-1185">Reference proteome</keyword>
<evidence type="ECO:0000256" key="1">
    <source>
        <dbReference type="SAM" id="Phobius"/>
    </source>
</evidence>
<evidence type="ECO:0000313" key="2">
    <source>
        <dbReference type="EMBL" id="PIA58852.1"/>
    </source>
</evidence>
<organism evidence="2 3">
    <name type="scientific">Aquilegia coerulea</name>
    <name type="common">Rocky mountain columbine</name>
    <dbReference type="NCBI Taxonomy" id="218851"/>
    <lineage>
        <taxon>Eukaryota</taxon>
        <taxon>Viridiplantae</taxon>
        <taxon>Streptophyta</taxon>
        <taxon>Embryophyta</taxon>
        <taxon>Tracheophyta</taxon>
        <taxon>Spermatophyta</taxon>
        <taxon>Magnoliopsida</taxon>
        <taxon>Ranunculales</taxon>
        <taxon>Ranunculaceae</taxon>
        <taxon>Thalictroideae</taxon>
        <taxon>Aquilegia</taxon>
    </lineage>
</organism>
<protein>
    <submittedName>
        <fullName evidence="2">Uncharacterized protein</fullName>
    </submittedName>
</protein>
<feature type="transmembrane region" description="Helical" evidence="1">
    <location>
        <begin position="45"/>
        <end position="73"/>
    </location>
</feature>
<dbReference type="EMBL" id="KZ305021">
    <property type="protein sequence ID" value="PIA58852.1"/>
    <property type="molecule type" value="Genomic_DNA"/>
</dbReference>
<dbReference type="AlphaFoldDB" id="A0A2G5ET37"/>
<dbReference type="InParanoid" id="A0A2G5ET37"/>
<accession>A0A2G5ET37</accession>
<keyword evidence="1" id="KW-0472">Membrane</keyword>